<dbReference type="PROSITE" id="PS50011">
    <property type="entry name" value="PROTEIN_KINASE_DOM"/>
    <property type="match status" value="1"/>
</dbReference>
<dbReference type="OrthoDB" id="4062651at2759"/>
<dbReference type="GO" id="GO:0004674">
    <property type="term" value="F:protein serine/threonine kinase activity"/>
    <property type="evidence" value="ECO:0007669"/>
    <property type="project" value="TreeGrafter"/>
</dbReference>
<dbReference type="Proteomes" id="UP000053477">
    <property type="component" value="Unassembled WGS sequence"/>
</dbReference>
<dbReference type="SUPFAM" id="SSF56112">
    <property type="entry name" value="Protein kinase-like (PK-like)"/>
    <property type="match status" value="1"/>
</dbReference>
<sequence>MDELQSVLSRLPELNLTGQILNTKTQAAGLGGSSDVYRAWSKRHGVTVAVKRLRVFIQNAEALAAKRLTREIDIWASLEHDYVLPLLGYYMTSDSPLPCLISEWSEHGTLHVFMTTIPRGGEEAYIMVSRIAEGLDYLHSKYSTGIIHADLNSHNILISENKSPLICDFGLSRHILQSPDAVDDSILSEGGTLRWMAKELFEISDCSPSPHPNQSSDIWAFGMVIYELLSWNHPYYHLKEHQAALAIIKGELPQMPDVSDHSDVFDALWALCGKCWTERSRRPKAQEIVKSLGRSSGEYEYRAASAVDYIREEKSSYPPLNIASTKLSYSSGNDRFIRPPHGSSLDCAVSMNKFVDRVVANEDENPSDVNESLAKHESRNGMPPLCKHGVARSHPNENRWSYQHEQIHVLRHAQSIAYYMNKCIADFYLELDSLSEQHFLLEVLGVLIYGVCKKGAIIKGLNKFRERAGWIMAMKSIEYRTIMFW</sequence>
<evidence type="ECO:0000313" key="3">
    <source>
        <dbReference type="Proteomes" id="UP000053477"/>
    </source>
</evidence>
<evidence type="ECO:0000313" key="2">
    <source>
        <dbReference type="EMBL" id="KLO19806.1"/>
    </source>
</evidence>
<keyword evidence="2" id="KW-0808">Transferase</keyword>
<keyword evidence="2" id="KW-0418">Kinase</keyword>
<dbReference type="InterPro" id="IPR000719">
    <property type="entry name" value="Prot_kinase_dom"/>
</dbReference>
<evidence type="ECO:0000259" key="1">
    <source>
        <dbReference type="PROSITE" id="PS50011"/>
    </source>
</evidence>
<dbReference type="PANTHER" id="PTHR44329">
    <property type="entry name" value="SERINE/THREONINE-PROTEIN KINASE TNNI3K-RELATED"/>
    <property type="match status" value="1"/>
</dbReference>
<dbReference type="EMBL" id="KQ085884">
    <property type="protein sequence ID" value="KLO19806.1"/>
    <property type="molecule type" value="Genomic_DNA"/>
</dbReference>
<name>A0A0H2SRS4_9AGAM</name>
<keyword evidence="3" id="KW-1185">Reference proteome</keyword>
<dbReference type="Gene3D" id="1.10.510.10">
    <property type="entry name" value="Transferase(Phosphotransferase) domain 1"/>
    <property type="match status" value="1"/>
</dbReference>
<dbReference type="InterPro" id="IPR051681">
    <property type="entry name" value="Ser/Thr_Kinases-Pseudokinases"/>
</dbReference>
<accession>A0A0H2SRS4</accession>
<dbReference type="STRING" id="27342.A0A0H2SRS4"/>
<dbReference type="Pfam" id="PF07714">
    <property type="entry name" value="PK_Tyr_Ser-Thr"/>
    <property type="match status" value="1"/>
</dbReference>
<gene>
    <name evidence="2" type="ORF">SCHPADRAFT_41509</name>
</gene>
<dbReference type="InterPro" id="IPR001245">
    <property type="entry name" value="Ser-Thr/Tyr_kinase_cat_dom"/>
</dbReference>
<organism evidence="2 3">
    <name type="scientific">Schizopora paradoxa</name>
    <dbReference type="NCBI Taxonomy" id="27342"/>
    <lineage>
        <taxon>Eukaryota</taxon>
        <taxon>Fungi</taxon>
        <taxon>Dikarya</taxon>
        <taxon>Basidiomycota</taxon>
        <taxon>Agaricomycotina</taxon>
        <taxon>Agaricomycetes</taxon>
        <taxon>Hymenochaetales</taxon>
        <taxon>Schizoporaceae</taxon>
        <taxon>Schizopora</taxon>
    </lineage>
</organism>
<dbReference type="InterPro" id="IPR011009">
    <property type="entry name" value="Kinase-like_dom_sf"/>
</dbReference>
<protein>
    <submittedName>
        <fullName evidence="2">Kinase-like protein</fullName>
    </submittedName>
</protein>
<feature type="domain" description="Protein kinase" evidence="1">
    <location>
        <begin position="22"/>
        <end position="302"/>
    </location>
</feature>
<reference evidence="2 3" key="1">
    <citation type="submission" date="2015-04" db="EMBL/GenBank/DDBJ databases">
        <title>Complete genome sequence of Schizopora paradoxa KUC8140, a cosmopolitan wood degrader in East Asia.</title>
        <authorList>
            <consortium name="DOE Joint Genome Institute"/>
            <person name="Min B."/>
            <person name="Park H."/>
            <person name="Jang Y."/>
            <person name="Kim J.-J."/>
            <person name="Kim K.H."/>
            <person name="Pangilinan J."/>
            <person name="Lipzen A."/>
            <person name="Riley R."/>
            <person name="Grigoriev I.V."/>
            <person name="Spatafora J.W."/>
            <person name="Choi I.-G."/>
        </authorList>
    </citation>
    <scope>NUCLEOTIDE SEQUENCE [LARGE SCALE GENOMIC DNA]</scope>
    <source>
        <strain evidence="2 3">KUC8140</strain>
    </source>
</reference>
<proteinExistence type="predicted"/>
<dbReference type="AlphaFoldDB" id="A0A0H2SRS4"/>
<dbReference type="InParanoid" id="A0A0H2SRS4"/>
<dbReference type="GO" id="GO:0005524">
    <property type="term" value="F:ATP binding"/>
    <property type="evidence" value="ECO:0007669"/>
    <property type="project" value="InterPro"/>
</dbReference>